<dbReference type="PANTHER" id="PTHR23389:SF6">
    <property type="entry name" value="REPLICATION FACTOR C SUBUNIT 1"/>
    <property type="match status" value="1"/>
</dbReference>
<proteinExistence type="predicted"/>
<dbReference type="InterPro" id="IPR003959">
    <property type="entry name" value="ATPase_AAA_core"/>
</dbReference>
<dbReference type="Gene3D" id="3.40.50.300">
    <property type="entry name" value="P-loop containing nucleotide triphosphate hydrolases"/>
    <property type="match status" value="1"/>
</dbReference>
<feature type="domain" description="AAA+ ATPase" evidence="2">
    <location>
        <begin position="35"/>
        <end position="158"/>
    </location>
</feature>
<keyword evidence="1" id="KW-0235">DNA replication</keyword>
<name>A0A381YE94_9ZZZZ</name>
<reference evidence="3" key="1">
    <citation type="submission" date="2018-05" db="EMBL/GenBank/DDBJ databases">
        <authorList>
            <person name="Lanie J.A."/>
            <person name="Ng W.-L."/>
            <person name="Kazmierczak K.M."/>
            <person name="Andrzejewski T.M."/>
            <person name="Davidsen T.M."/>
            <person name="Wayne K.J."/>
            <person name="Tettelin H."/>
            <person name="Glass J.I."/>
            <person name="Rusch D."/>
            <person name="Podicherti R."/>
            <person name="Tsui H.-C.T."/>
            <person name="Winkler M.E."/>
        </authorList>
    </citation>
    <scope>NUCLEOTIDE SEQUENCE</scope>
</reference>
<organism evidence="3">
    <name type="scientific">marine metagenome</name>
    <dbReference type="NCBI Taxonomy" id="408172"/>
    <lineage>
        <taxon>unclassified sequences</taxon>
        <taxon>metagenomes</taxon>
        <taxon>ecological metagenomes</taxon>
    </lineage>
</organism>
<protein>
    <recommendedName>
        <fullName evidence="2">AAA+ ATPase domain-containing protein</fullName>
    </recommendedName>
</protein>
<evidence type="ECO:0000259" key="2">
    <source>
        <dbReference type="SMART" id="SM00382"/>
    </source>
</evidence>
<dbReference type="Pfam" id="PF00004">
    <property type="entry name" value="AAA"/>
    <property type="match status" value="1"/>
</dbReference>
<dbReference type="Gene3D" id="1.10.8.60">
    <property type="match status" value="1"/>
</dbReference>
<dbReference type="GO" id="GO:0016887">
    <property type="term" value="F:ATP hydrolysis activity"/>
    <property type="evidence" value="ECO:0007669"/>
    <property type="project" value="InterPro"/>
</dbReference>
<dbReference type="PANTHER" id="PTHR23389">
    <property type="entry name" value="CHROMOSOME TRANSMISSION FIDELITY FACTOR 18"/>
    <property type="match status" value="1"/>
</dbReference>
<dbReference type="AlphaFoldDB" id="A0A381YE94"/>
<dbReference type="GO" id="GO:0006260">
    <property type="term" value="P:DNA replication"/>
    <property type="evidence" value="ECO:0007669"/>
    <property type="project" value="UniProtKB-KW"/>
</dbReference>
<accession>A0A381YE94</accession>
<evidence type="ECO:0000313" key="3">
    <source>
        <dbReference type="EMBL" id="SVA75314.1"/>
    </source>
</evidence>
<gene>
    <name evidence="3" type="ORF">METZ01_LOCUS128168</name>
</gene>
<dbReference type="InterPro" id="IPR003593">
    <property type="entry name" value="AAA+_ATPase"/>
</dbReference>
<sequence>MMWSEKYRPKNIVDLIGNEEVRSDFVDWFTKWKKGTKPILLVGPPGIGKTTLAKLAAKQFGYDLIELNASDVRSKGRIQDILQPILGSESLLGHPMIFIDEVDGIHGRADYGGAETLIKILKEPTVPILLAANSDISTKMKSIKKVVRTIRLKPLPPRMMQLYINIILKKEGVSLAPKSLQKIVIESRGDLRSMINSIQANVTGFEPPTEKSFERLDIEEGINAFFKSHSIDEARMILYSMHIDPREKINAFYSSIITSNIDKKNLAYMLEIISKADMLYGKIMKTQNWRLLRYLDSILLGLYKPDTPIRYSRFNLSWPMINRIRWDGKKIKLLSNIISKNLHISVSTFTTFVFNTMLFCMKNDKLDFELDEEFDDIIEKEMSLIK</sequence>
<dbReference type="InterPro" id="IPR027417">
    <property type="entry name" value="P-loop_NTPase"/>
</dbReference>
<dbReference type="EMBL" id="UINC01018024">
    <property type="protein sequence ID" value="SVA75314.1"/>
    <property type="molecule type" value="Genomic_DNA"/>
</dbReference>
<dbReference type="SMART" id="SM00382">
    <property type="entry name" value="AAA"/>
    <property type="match status" value="1"/>
</dbReference>
<dbReference type="GO" id="GO:0005524">
    <property type="term" value="F:ATP binding"/>
    <property type="evidence" value="ECO:0007669"/>
    <property type="project" value="InterPro"/>
</dbReference>
<dbReference type="SUPFAM" id="SSF52540">
    <property type="entry name" value="P-loop containing nucleoside triphosphate hydrolases"/>
    <property type="match status" value="1"/>
</dbReference>
<evidence type="ECO:0000256" key="1">
    <source>
        <dbReference type="ARBA" id="ARBA00022705"/>
    </source>
</evidence>